<keyword evidence="2" id="KW-1185">Reference proteome</keyword>
<name>A0ACB9E7D6_9ASTR</name>
<proteinExistence type="predicted"/>
<sequence>MGKYISLPVDCSIVLVALTNKQTPHFTLSLSLYIYHDQPCLHTLTPGLIIPKNQGSNSSASVTQDLHQ</sequence>
<protein>
    <submittedName>
        <fullName evidence="1">Uncharacterized protein</fullName>
    </submittedName>
</protein>
<comment type="caution">
    <text evidence="1">The sequence shown here is derived from an EMBL/GenBank/DDBJ whole genome shotgun (WGS) entry which is preliminary data.</text>
</comment>
<evidence type="ECO:0000313" key="2">
    <source>
        <dbReference type="Proteomes" id="UP001056120"/>
    </source>
</evidence>
<dbReference type="EMBL" id="CM042035">
    <property type="protein sequence ID" value="KAI3754711.1"/>
    <property type="molecule type" value="Genomic_DNA"/>
</dbReference>
<gene>
    <name evidence="1" type="ORF">L1987_54499</name>
</gene>
<reference evidence="2" key="1">
    <citation type="journal article" date="2022" name="Mol. Ecol. Resour.">
        <title>The genomes of chicory, endive, great burdock and yacon provide insights into Asteraceae palaeo-polyploidization history and plant inulin production.</title>
        <authorList>
            <person name="Fan W."/>
            <person name="Wang S."/>
            <person name="Wang H."/>
            <person name="Wang A."/>
            <person name="Jiang F."/>
            <person name="Liu H."/>
            <person name="Zhao H."/>
            <person name="Xu D."/>
            <person name="Zhang Y."/>
        </authorList>
    </citation>
    <scope>NUCLEOTIDE SEQUENCE [LARGE SCALE GENOMIC DNA]</scope>
    <source>
        <strain evidence="2">cv. Yunnan</strain>
    </source>
</reference>
<evidence type="ECO:0000313" key="1">
    <source>
        <dbReference type="EMBL" id="KAI3754711.1"/>
    </source>
</evidence>
<reference evidence="1 2" key="2">
    <citation type="journal article" date="2022" name="Mol. Ecol. Resour.">
        <title>The genomes of chicory, endive, great burdock and yacon provide insights into Asteraceae paleo-polyploidization history and plant inulin production.</title>
        <authorList>
            <person name="Fan W."/>
            <person name="Wang S."/>
            <person name="Wang H."/>
            <person name="Wang A."/>
            <person name="Jiang F."/>
            <person name="Liu H."/>
            <person name="Zhao H."/>
            <person name="Xu D."/>
            <person name="Zhang Y."/>
        </authorList>
    </citation>
    <scope>NUCLEOTIDE SEQUENCE [LARGE SCALE GENOMIC DNA]</scope>
    <source>
        <strain evidence="2">cv. Yunnan</strain>
        <tissue evidence="1">Leaves</tissue>
    </source>
</reference>
<dbReference type="Proteomes" id="UP001056120">
    <property type="component" value="Linkage Group LG18"/>
</dbReference>
<organism evidence="1 2">
    <name type="scientific">Smallanthus sonchifolius</name>
    <dbReference type="NCBI Taxonomy" id="185202"/>
    <lineage>
        <taxon>Eukaryota</taxon>
        <taxon>Viridiplantae</taxon>
        <taxon>Streptophyta</taxon>
        <taxon>Embryophyta</taxon>
        <taxon>Tracheophyta</taxon>
        <taxon>Spermatophyta</taxon>
        <taxon>Magnoliopsida</taxon>
        <taxon>eudicotyledons</taxon>
        <taxon>Gunneridae</taxon>
        <taxon>Pentapetalae</taxon>
        <taxon>asterids</taxon>
        <taxon>campanulids</taxon>
        <taxon>Asterales</taxon>
        <taxon>Asteraceae</taxon>
        <taxon>Asteroideae</taxon>
        <taxon>Heliantheae alliance</taxon>
        <taxon>Millerieae</taxon>
        <taxon>Smallanthus</taxon>
    </lineage>
</organism>
<accession>A0ACB9E7D6</accession>